<dbReference type="EMBL" id="CP048877">
    <property type="protein sequence ID" value="QIJ71611.1"/>
    <property type="molecule type" value="Genomic_DNA"/>
</dbReference>
<gene>
    <name evidence="4" type="ORF">G4V39_04675</name>
</gene>
<comment type="similarity">
    <text evidence="1">Belongs to the patatin family.</text>
</comment>
<dbReference type="PANTHER" id="PTHR32176:SF92">
    <property type="entry name" value="XYLOSE ISOMERASE"/>
    <property type="match status" value="1"/>
</dbReference>
<reference evidence="4 5" key="1">
    <citation type="submission" date="2020-02" db="EMBL/GenBank/DDBJ databases">
        <title>Genome analysis of Thermosulfuriphilus ammonigenes ST65T, an anaerobic thermophilic chemolithoautotrophic bacterium isolated from a deep-sea hydrothermal vent.</title>
        <authorList>
            <person name="Slobodkina G."/>
            <person name="Allioux M."/>
            <person name="Merkel A."/>
            <person name="Alain K."/>
            <person name="Jebbar M."/>
            <person name="Slobodkin A."/>
        </authorList>
    </citation>
    <scope>NUCLEOTIDE SEQUENCE [LARGE SCALE GENOMIC DNA]</scope>
    <source>
        <strain evidence="4 5">ST65</strain>
    </source>
</reference>
<organism evidence="4 5">
    <name type="scientific">Thermosulfuriphilus ammonigenes</name>
    <dbReference type="NCBI Taxonomy" id="1936021"/>
    <lineage>
        <taxon>Bacteria</taxon>
        <taxon>Pseudomonadati</taxon>
        <taxon>Thermodesulfobacteriota</taxon>
        <taxon>Thermodesulfobacteria</taxon>
        <taxon>Thermodesulfobacteriales</taxon>
        <taxon>Thermodesulfobacteriaceae</taxon>
        <taxon>Thermosulfuriphilus</taxon>
    </lineage>
</organism>
<feature type="active site" description="Proton acceptor" evidence="3">
    <location>
        <position position="194"/>
    </location>
</feature>
<feature type="short sequence motif" description="GXSXG" evidence="3">
    <location>
        <begin position="43"/>
        <end position="47"/>
    </location>
</feature>
<protein>
    <submittedName>
        <fullName evidence="4">Patatin</fullName>
    </submittedName>
</protein>
<feature type="short sequence motif" description="DGA/G" evidence="3">
    <location>
        <begin position="194"/>
        <end position="196"/>
    </location>
</feature>
<sequence>MDPVRILSIDGGGIRGLIPAKILYELERRTEKPISSLFDLIAGTSTGGIIAVALSCPGEGGPRFSAQALVEFYLTEGPRIFKRSPWRIGLLEEKYPSQTIEGILQEYLGNITLSEALVEILVTAYEIELRQPYFFKRHRAREGEQPDIALWQVARATSAAPTYFEPARVEVPPSFVRQLDPRAPKGKNFLSLVDGGVMANNPAMCALAEARRLWPGRPVILVSLGTGELTRPIPHEEAIGWGLAGWARPLLDVIFDGVSDTADYQCRWLLEEGGNRYFRFQTTLTLGKDDLDDASQTNLHALETLAEELISREASRLEQLLENLVR</sequence>
<evidence type="ECO:0000313" key="4">
    <source>
        <dbReference type="EMBL" id="QIJ71611.1"/>
    </source>
</evidence>
<feature type="short sequence motif" description="GXGXXG" evidence="3">
    <location>
        <begin position="11"/>
        <end position="16"/>
    </location>
</feature>
<dbReference type="Proteomes" id="UP000502179">
    <property type="component" value="Chromosome"/>
</dbReference>
<dbReference type="Gene3D" id="3.40.1090.10">
    <property type="entry name" value="Cytosolic phospholipase A2 catalytic domain"/>
    <property type="match status" value="1"/>
</dbReference>
<dbReference type="AlphaFoldDB" id="A0A6G7PVR8"/>
<evidence type="ECO:0000256" key="1">
    <source>
        <dbReference type="ARBA" id="ARBA00010240"/>
    </source>
</evidence>
<name>A0A6G7PVR8_9BACT</name>
<dbReference type="SUPFAM" id="SSF52151">
    <property type="entry name" value="FabD/lysophospholipase-like"/>
    <property type="match status" value="1"/>
</dbReference>
<evidence type="ECO:0000256" key="2">
    <source>
        <dbReference type="ARBA" id="ARBA00023098"/>
    </source>
</evidence>
<proteinExistence type="inferred from homology"/>
<keyword evidence="5" id="KW-1185">Reference proteome</keyword>
<dbReference type="GO" id="GO:0016042">
    <property type="term" value="P:lipid catabolic process"/>
    <property type="evidence" value="ECO:0007669"/>
    <property type="project" value="UniProtKB-UniRule"/>
</dbReference>
<dbReference type="GO" id="GO:0047372">
    <property type="term" value="F:monoacylglycerol lipase activity"/>
    <property type="evidence" value="ECO:0007669"/>
    <property type="project" value="TreeGrafter"/>
</dbReference>
<dbReference type="GO" id="GO:0004620">
    <property type="term" value="F:phospholipase activity"/>
    <property type="evidence" value="ECO:0007669"/>
    <property type="project" value="TreeGrafter"/>
</dbReference>
<keyword evidence="3" id="KW-0442">Lipid degradation</keyword>
<feature type="active site" description="Nucleophile" evidence="3">
    <location>
        <position position="45"/>
    </location>
</feature>
<evidence type="ECO:0000256" key="3">
    <source>
        <dbReference type="PROSITE-ProRule" id="PRU01161"/>
    </source>
</evidence>
<dbReference type="InterPro" id="IPR016035">
    <property type="entry name" value="Acyl_Trfase/lysoPLipase"/>
</dbReference>
<evidence type="ECO:0000313" key="5">
    <source>
        <dbReference type="Proteomes" id="UP000502179"/>
    </source>
</evidence>
<dbReference type="Pfam" id="PF01734">
    <property type="entry name" value="Patatin"/>
    <property type="match status" value="1"/>
</dbReference>
<dbReference type="InterPro" id="IPR002641">
    <property type="entry name" value="PNPLA_dom"/>
</dbReference>
<accession>A0A6G7PVR8</accession>
<dbReference type="KEGG" id="tav:G4V39_04675"/>
<keyword evidence="3" id="KW-0378">Hydrolase</keyword>
<dbReference type="PROSITE" id="PS51635">
    <property type="entry name" value="PNPLA"/>
    <property type="match status" value="1"/>
</dbReference>
<dbReference type="RefSeq" id="WP_166031829.1">
    <property type="nucleotide sequence ID" value="NZ_CP048877.1"/>
</dbReference>
<keyword evidence="2 3" id="KW-0443">Lipid metabolism</keyword>
<dbReference type="PANTHER" id="PTHR32176">
    <property type="entry name" value="XYLOSE ISOMERASE"/>
    <property type="match status" value="1"/>
</dbReference>